<protein>
    <submittedName>
        <fullName evidence="8">DNA-binding NarL/FixJ family response regulator</fullName>
    </submittedName>
</protein>
<evidence type="ECO:0000313" key="9">
    <source>
        <dbReference type="Proteomes" id="UP000281955"/>
    </source>
</evidence>
<dbReference type="CDD" id="cd17535">
    <property type="entry name" value="REC_NarL-like"/>
    <property type="match status" value="1"/>
</dbReference>
<dbReference type="Proteomes" id="UP000281955">
    <property type="component" value="Unassembled WGS sequence"/>
</dbReference>
<dbReference type="SUPFAM" id="SSF52172">
    <property type="entry name" value="CheY-like"/>
    <property type="match status" value="1"/>
</dbReference>
<evidence type="ECO:0000256" key="4">
    <source>
        <dbReference type="ARBA" id="ARBA00023163"/>
    </source>
</evidence>
<dbReference type="InterPro" id="IPR016032">
    <property type="entry name" value="Sig_transdc_resp-reg_C-effctor"/>
</dbReference>
<dbReference type="Gene3D" id="3.40.50.2300">
    <property type="match status" value="1"/>
</dbReference>
<dbReference type="InterPro" id="IPR000792">
    <property type="entry name" value="Tscrpt_reg_LuxR_C"/>
</dbReference>
<dbReference type="PANTHER" id="PTHR43214">
    <property type="entry name" value="TWO-COMPONENT RESPONSE REGULATOR"/>
    <property type="match status" value="1"/>
</dbReference>
<organism evidence="8 9">
    <name type="scientific">Motilibacter peucedani</name>
    <dbReference type="NCBI Taxonomy" id="598650"/>
    <lineage>
        <taxon>Bacteria</taxon>
        <taxon>Bacillati</taxon>
        <taxon>Actinomycetota</taxon>
        <taxon>Actinomycetes</taxon>
        <taxon>Motilibacterales</taxon>
        <taxon>Motilibacteraceae</taxon>
        <taxon>Motilibacter</taxon>
    </lineage>
</organism>
<dbReference type="PROSITE" id="PS00622">
    <property type="entry name" value="HTH_LUXR_1"/>
    <property type="match status" value="1"/>
</dbReference>
<evidence type="ECO:0000256" key="1">
    <source>
        <dbReference type="ARBA" id="ARBA00022553"/>
    </source>
</evidence>
<dbReference type="GO" id="GO:0000160">
    <property type="term" value="P:phosphorelay signal transduction system"/>
    <property type="evidence" value="ECO:0007669"/>
    <property type="project" value="InterPro"/>
</dbReference>
<reference evidence="8 9" key="1">
    <citation type="submission" date="2018-10" db="EMBL/GenBank/DDBJ databases">
        <title>Genomic Encyclopedia of Archaeal and Bacterial Type Strains, Phase II (KMG-II): from individual species to whole genera.</title>
        <authorList>
            <person name="Goeker M."/>
        </authorList>
    </citation>
    <scope>NUCLEOTIDE SEQUENCE [LARGE SCALE GENOMIC DNA]</scope>
    <source>
        <strain evidence="8 9">RP-AC37</strain>
    </source>
</reference>
<dbReference type="PRINTS" id="PR00038">
    <property type="entry name" value="HTHLUXR"/>
</dbReference>
<dbReference type="EMBL" id="RBWV01000001">
    <property type="protein sequence ID" value="RKS84293.1"/>
    <property type="molecule type" value="Genomic_DNA"/>
</dbReference>
<proteinExistence type="predicted"/>
<dbReference type="SUPFAM" id="SSF46894">
    <property type="entry name" value="C-terminal effector domain of the bipartite response regulators"/>
    <property type="match status" value="1"/>
</dbReference>
<evidence type="ECO:0000259" key="7">
    <source>
        <dbReference type="PROSITE" id="PS50110"/>
    </source>
</evidence>
<dbReference type="PROSITE" id="PS50043">
    <property type="entry name" value="HTH_LUXR_2"/>
    <property type="match status" value="1"/>
</dbReference>
<dbReference type="SMART" id="SM00448">
    <property type="entry name" value="REC"/>
    <property type="match status" value="1"/>
</dbReference>
<dbReference type="FunCoup" id="A0A420XVS0">
    <property type="interactions" value="32"/>
</dbReference>
<dbReference type="CDD" id="cd06170">
    <property type="entry name" value="LuxR_C_like"/>
    <property type="match status" value="1"/>
</dbReference>
<keyword evidence="4" id="KW-0804">Transcription</keyword>
<dbReference type="SMART" id="SM00421">
    <property type="entry name" value="HTH_LUXR"/>
    <property type="match status" value="1"/>
</dbReference>
<dbReference type="Pfam" id="PF00196">
    <property type="entry name" value="GerE"/>
    <property type="match status" value="1"/>
</dbReference>
<sequence length="223" mass="23501">MSAAVRVVVADDQPLVRMGLRVLLDDDPGAELVGEAEDGVAALALSRELRPDVLLLDIRMPGLDGLAVLRQVTDDPALAQVRVVVLTTFGLDEYVFEALRAGASGFVLKDTDPAELLRAVHVVAAGESLLSPAVTRRVIARLAEPGVAAAAPPPGLGSLTEREREVLSWVATGASNEEIARTLWLSPATVRTHVGRALVKLAARDRTQLAVMALRAGLDASRG</sequence>
<name>A0A420XVS0_9ACTN</name>
<dbReference type="InterPro" id="IPR058245">
    <property type="entry name" value="NreC/VraR/RcsB-like_REC"/>
</dbReference>
<dbReference type="PANTHER" id="PTHR43214:SF24">
    <property type="entry name" value="TRANSCRIPTIONAL REGULATORY PROTEIN NARL-RELATED"/>
    <property type="match status" value="1"/>
</dbReference>
<dbReference type="InterPro" id="IPR001789">
    <property type="entry name" value="Sig_transdc_resp-reg_receiver"/>
</dbReference>
<dbReference type="InterPro" id="IPR039420">
    <property type="entry name" value="WalR-like"/>
</dbReference>
<dbReference type="GO" id="GO:0003677">
    <property type="term" value="F:DNA binding"/>
    <property type="evidence" value="ECO:0007669"/>
    <property type="project" value="UniProtKB-KW"/>
</dbReference>
<feature type="domain" description="Response regulatory" evidence="7">
    <location>
        <begin position="6"/>
        <end position="124"/>
    </location>
</feature>
<dbReference type="Pfam" id="PF00072">
    <property type="entry name" value="Response_reg"/>
    <property type="match status" value="1"/>
</dbReference>
<dbReference type="InParanoid" id="A0A420XVS0"/>
<feature type="modified residue" description="4-aspartylphosphate" evidence="5">
    <location>
        <position position="57"/>
    </location>
</feature>
<evidence type="ECO:0000259" key="6">
    <source>
        <dbReference type="PROSITE" id="PS50043"/>
    </source>
</evidence>
<evidence type="ECO:0000256" key="2">
    <source>
        <dbReference type="ARBA" id="ARBA00023015"/>
    </source>
</evidence>
<evidence type="ECO:0000256" key="3">
    <source>
        <dbReference type="ARBA" id="ARBA00023125"/>
    </source>
</evidence>
<dbReference type="GO" id="GO:0006355">
    <property type="term" value="P:regulation of DNA-templated transcription"/>
    <property type="evidence" value="ECO:0007669"/>
    <property type="project" value="InterPro"/>
</dbReference>
<dbReference type="InterPro" id="IPR011006">
    <property type="entry name" value="CheY-like_superfamily"/>
</dbReference>
<keyword evidence="2" id="KW-0805">Transcription regulation</keyword>
<keyword evidence="1 5" id="KW-0597">Phosphoprotein</keyword>
<dbReference type="PROSITE" id="PS50110">
    <property type="entry name" value="RESPONSE_REGULATORY"/>
    <property type="match status" value="1"/>
</dbReference>
<keyword evidence="3 8" id="KW-0238">DNA-binding</keyword>
<evidence type="ECO:0000313" key="8">
    <source>
        <dbReference type="EMBL" id="RKS84293.1"/>
    </source>
</evidence>
<dbReference type="RefSeq" id="WP_121191462.1">
    <property type="nucleotide sequence ID" value="NZ_RBWV01000001.1"/>
</dbReference>
<dbReference type="AlphaFoldDB" id="A0A420XVS0"/>
<feature type="domain" description="HTH luxR-type" evidence="6">
    <location>
        <begin position="152"/>
        <end position="217"/>
    </location>
</feature>
<accession>A0A420XVS0</accession>
<gene>
    <name evidence="8" type="ORF">CLV35_0110</name>
</gene>
<dbReference type="OrthoDB" id="9808843at2"/>
<keyword evidence="9" id="KW-1185">Reference proteome</keyword>
<evidence type="ECO:0000256" key="5">
    <source>
        <dbReference type="PROSITE-ProRule" id="PRU00169"/>
    </source>
</evidence>
<comment type="caution">
    <text evidence="8">The sequence shown here is derived from an EMBL/GenBank/DDBJ whole genome shotgun (WGS) entry which is preliminary data.</text>
</comment>